<feature type="region of interest" description="Disordered" evidence="8">
    <location>
        <begin position="748"/>
        <end position="789"/>
    </location>
</feature>
<feature type="compositionally biased region" description="Low complexity" evidence="8">
    <location>
        <begin position="748"/>
        <end position="761"/>
    </location>
</feature>
<evidence type="ECO:0000256" key="1">
    <source>
        <dbReference type="ARBA" id="ARBA00004123"/>
    </source>
</evidence>
<dbReference type="PANTHER" id="PTHR31313">
    <property type="entry name" value="TY1 ENHANCER ACTIVATOR"/>
    <property type="match status" value="1"/>
</dbReference>
<evidence type="ECO:0000256" key="2">
    <source>
        <dbReference type="ARBA" id="ARBA00022723"/>
    </source>
</evidence>
<keyword evidence="5" id="KW-0238">DNA-binding</keyword>
<feature type="region of interest" description="Disordered" evidence="8">
    <location>
        <begin position="826"/>
        <end position="854"/>
    </location>
</feature>
<evidence type="ECO:0000256" key="7">
    <source>
        <dbReference type="ARBA" id="ARBA00023242"/>
    </source>
</evidence>
<dbReference type="InterPro" id="IPR036864">
    <property type="entry name" value="Zn2-C6_fun-type_DNA-bd_sf"/>
</dbReference>
<feature type="region of interest" description="Disordered" evidence="8">
    <location>
        <begin position="1"/>
        <end position="27"/>
    </location>
</feature>
<dbReference type="InterPro" id="IPR001138">
    <property type="entry name" value="Zn2Cys6_DnaBD"/>
</dbReference>
<dbReference type="Gene3D" id="4.10.240.10">
    <property type="entry name" value="Zn(2)-C6 fungal-type DNA-binding domain"/>
    <property type="match status" value="1"/>
</dbReference>
<dbReference type="SMART" id="SM00906">
    <property type="entry name" value="Fungal_trans"/>
    <property type="match status" value="1"/>
</dbReference>
<gene>
    <name evidence="10" type="ORF">A0H81_09793</name>
</gene>
<dbReference type="GO" id="GO:0006351">
    <property type="term" value="P:DNA-templated transcription"/>
    <property type="evidence" value="ECO:0007669"/>
    <property type="project" value="InterPro"/>
</dbReference>
<evidence type="ECO:0000256" key="3">
    <source>
        <dbReference type="ARBA" id="ARBA00022833"/>
    </source>
</evidence>
<evidence type="ECO:0000256" key="8">
    <source>
        <dbReference type="SAM" id="MobiDB-lite"/>
    </source>
</evidence>
<dbReference type="CDD" id="cd12148">
    <property type="entry name" value="fungal_TF_MHR"/>
    <property type="match status" value="1"/>
</dbReference>
<evidence type="ECO:0000313" key="11">
    <source>
        <dbReference type="Proteomes" id="UP000092993"/>
    </source>
</evidence>
<keyword evidence="7" id="KW-0539">Nucleus</keyword>
<dbReference type="Pfam" id="PF00172">
    <property type="entry name" value="Zn_clus"/>
    <property type="match status" value="1"/>
</dbReference>
<dbReference type="SMART" id="SM00066">
    <property type="entry name" value="GAL4"/>
    <property type="match status" value="1"/>
</dbReference>
<dbReference type="Proteomes" id="UP000092993">
    <property type="component" value="Unassembled WGS sequence"/>
</dbReference>
<dbReference type="CDD" id="cd00067">
    <property type="entry name" value="GAL4"/>
    <property type="match status" value="1"/>
</dbReference>
<keyword evidence="11" id="KW-1185">Reference proteome</keyword>
<comment type="caution">
    <text evidence="10">The sequence shown here is derived from an EMBL/GenBank/DDBJ whole genome shotgun (WGS) entry which is preliminary data.</text>
</comment>
<evidence type="ECO:0000313" key="10">
    <source>
        <dbReference type="EMBL" id="OBZ70234.1"/>
    </source>
</evidence>
<sequence length="854" mass="94690">MYSEPSDEDRPVSPTDTQLAIDSHSRRRTCDECRRTKSKCERVRSGPSNQPCRGCSSLGLACTFVGPSHKRGPPKGYILAIERRLHQVEALLGTVIGSEDPRARGLLQDLSQDKLASQIIQRVNVGPFGPKGRVSHPFGSTKEDFLASITTNIGEDASSSSGSTPHTGSLMLVSPSSDWQDNLRSLLMHTESRVPSASQSSYSTTSMADVRNRRASFPMMSNVTFPTKEMSPLTSSPSTYSFSGGKDGTTWDSLEKIECESDVSDEPELKVPVTSEDVYIDEDGQYRTASRSSGLHILRQCRKLRTGRREDTIERYPFDSGNEIDPDLNYMDILRRLSPARQHCLIRRYFDLVHPMFPVVNIACFEEMYHRSDAQDRVDSARSRRSFEILLLAIFAIATRHLDSPTGDISEYNSDSFVADAARLHRSMRGRSHPSLCQALLLLGYYSMGIGLLEDSWEYVGMAAQALSFHRAMNDIKSPSGPISYEEQCMQQQIWTGCIVADRFISALIGRPTMIHLQDVDTPPIQLNQPNGDDPSGSRSLMPIGFETTECMKICFNASRSLSTIVGSVLDELYSITRPSEKTLNIRSKRLEYKLVQWVQSLPIVLQIDSRQRGVIPSPVLQLHLQYWWAVILLHRAFIHGPLTQSFYSGPQGTQSKALTVCRDAVDRISSIVTVWDDSHASRFGSAFIPGYLLSAGIIDVLILTTLPNDLQASSRLRRYMTILQRLEGTWPMAKAVQQLLDGTLSSSPASALTSPSLPSARQKRPAGEALGDDDGGPEKKISAKPEPSAQYMKEYSYDNVGRVFGLESGLGFITSEPYPGFQYSPGTASMSSVQPLAQTYPSPESLVSQPTFW</sequence>
<dbReference type="InterPro" id="IPR051615">
    <property type="entry name" value="Transcr_Regulatory_Elem"/>
</dbReference>
<dbReference type="GO" id="GO:0003677">
    <property type="term" value="F:DNA binding"/>
    <property type="evidence" value="ECO:0007669"/>
    <property type="project" value="UniProtKB-KW"/>
</dbReference>
<dbReference type="PROSITE" id="PS50048">
    <property type="entry name" value="ZN2_CY6_FUNGAL_2"/>
    <property type="match status" value="1"/>
</dbReference>
<dbReference type="GO" id="GO:0000981">
    <property type="term" value="F:DNA-binding transcription factor activity, RNA polymerase II-specific"/>
    <property type="evidence" value="ECO:0007669"/>
    <property type="project" value="InterPro"/>
</dbReference>
<keyword evidence="4" id="KW-0805">Transcription regulation</keyword>
<name>A0A1C7M589_GRIFR</name>
<comment type="subcellular location">
    <subcellularLocation>
        <location evidence="1">Nucleus</location>
    </subcellularLocation>
</comment>
<accession>A0A1C7M589</accession>
<dbReference type="PANTHER" id="PTHR31313:SF78">
    <property type="entry name" value="TRANSCRIPTION FACTOR DOMAIN-CONTAINING PROTEIN"/>
    <property type="match status" value="1"/>
</dbReference>
<organism evidence="10 11">
    <name type="scientific">Grifola frondosa</name>
    <name type="common">Maitake</name>
    <name type="synonym">Polyporus frondosus</name>
    <dbReference type="NCBI Taxonomy" id="5627"/>
    <lineage>
        <taxon>Eukaryota</taxon>
        <taxon>Fungi</taxon>
        <taxon>Dikarya</taxon>
        <taxon>Basidiomycota</taxon>
        <taxon>Agaricomycotina</taxon>
        <taxon>Agaricomycetes</taxon>
        <taxon>Polyporales</taxon>
        <taxon>Grifolaceae</taxon>
        <taxon>Grifola</taxon>
    </lineage>
</organism>
<dbReference type="Pfam" id="PF04082">
    <property type="entry name" value="Fungal_trans"/>
    <property type="match status" value="1"/>
</dbReference>
<evidence type="ECO:0000259" key="9">
    <source>
        <dbReference type="PROSITE" id="PS50048"/>
    </source>
</evidence>
<dbReference type="EMBL" id="LUGG01000014">
    <property type="protein sequence ID" value="OBZ70234.1"/>
    <property type="molecule type" value="Genomic_DNA"/>
</dbReference>
<dbReference type="STRING" id="5627.A0A1C7M589"/>
<dbReference type="OMA" id="QYWWAVI"/>
<dbReference type="PROSITE" id="PS00463">
    <property type="entry name" value="ZN2_CY6_FUNGAL_1"/>
    <property type="match status" value="1"/>
</dbReference>
<dbReference type="GO" id="GO:0005634">
    <property type="term" value="C:nucleus"/>
    <property type="evidence" value="ECO:0007669"/>
    <property type="project" value="UniProtKB-SubCell"/>
</dbReference>
<evidence type="ECO:0000256" key="4">
    <source>
        <dbReference type="ARBA" id="ARBA00023015"/>
    </source>
</evidence>
<dbReference type="AlphaFoldDB" id="A0A1C7M589"/>
<evidence type="ECO:0000256" key="5">
    <source>
        <dbReference type="ARBA" id="ARBA00023125"/>
    </source>
</evidence>
<dbReference type="InterPro" id="IPR007219">
    <property type="entry name" value="XnlR_reg_dom"/>
</dbReference>
<keyword evidence="2" id="KW-0479">Metal-binding</keyword>
<reference evidence="10 11" key="1">
    <citation type="submission" date="2016-03" db="EMBL/GenBank/DDBJ databases">
        <title>Whole genome sequencing of Grifola frondosa 9006-11.</title>
        <authorList>
            <person name="Min B."/>
            <person name="Park H."/>
            <person name="Kim J.-G."/>
            <person name="Cho H."/>
            <person name="Oh Y.-L."/>
            <person name="Kong W.-S."/>
            <person name="Choi I.-G."/>
        </authorList>
    </citation>
    <scope>NUCLEOTIDE SEQUENCE [LARGE SCALE GENOMIC DNA]</scope>
    <source>
        <strain evidence="10 11">9006-11</strain>
    </source>
</reference>
<evidence type="ECO:0000256" key="6">
    <source>
        <dbReference type="ARBA" id="ARBA00023163"/>
    </source>
</evidence>
<feature type="domain" description="Zn(2)-C6 fungal-type" evidence="9">
    <location>
        <begin position="29"/>
        <end position="64"/>
    </location>
</feature>
<keyword evidence="3" id="KW-0862">Zinc</keyword>
<dbReference type="GO" id="GO:0008270">
    <property type="term" value="F:zinc ion binding"/>
    <property type="evidence" value="ECO:0007669"/>
    <property type="project" value="InterPro"/>
</dbReference>
<dbReference type="SUPFAM" id="SSF57701">
    <property type="entry name" value="Zn2/Cys6 DNA-binding domain"/>
    <property type="match status" value="1"/>
</dbReference>
<dbReference type="OrthoDB" id="2123952at2759"/>
<proteinExistence type="predicted"/>
<protein>
    <recommendedName>
        <fullName evidence="9">Zn(2)-C6 fungal-type domain-containing protein</fullName>
    </recommendedName>
</protein>
<keyword evidence="6" id="KW-0804">Transcription</keyword>